<dbReference type="STRING" id="1141098.A0A1Y2DQF6"/>
<dbReference type="GeneID" id="63770909"/>
<keyword evidence="2" id="KW-1133">Transmembrane helix</keyword>
<evidence type="ECO:0000256" key="2">
    <source>
        <dbReference type="SAM" id="Phobius"/>
    </source>
</evidence>
<comment type="caution">
    <text evidence="3">The sequence shown here is derived from an EMBL/GenBank/DDBJ whole genome shotgun (WGS) entry which is preliminary data.</text>
</comment>
<feature type="transmembrane region" description="Helical" evidence="2">
    <location>
        <begin position="307"/>
        <end position="324"/>
    </location>
</feature>
<dbReference type="AlphaFoldDB" id="A0A1Y2DQF6"/>
<sequence>SGWRLDVVTLLAVIGESSIAEHSQAITASMMCLLPRIIPAPQALLKGTRPLRMPETTAKMSGVHSGVHLDTVGFFANIIHPLDEFTPFAFKVLHITHKHKIEMDGAHDADDGWITRLSNMVKGSKAKANYERNGSKIPAPPPHDGEGRTTSVRFHSDVEAAEPQPGIHRRATMKERMTNIIANPTVITDQKRPAVPANLWSPVHILSVFSVLLTFGIIGAAGYWQDGTAILAVSLVALASSVVGAASWWCPILMHRRNTNQVPKGDVIIRTREGAFLLVICTEEVARELYAGTEECEYRIGARMYRALMGLGTFLLMVSVILLGNCTWNSQLFVGASYVVLNGLYWAMGLLPKRLFWDLSRYEWKEVTPDDAKDTESNAAEDPLENIKSFTRTLWFAIRETQRTSWVEKNGAAPSSPQWRAWLAEAEKAAKNNNRKWPAVARKNEIMRMSDAELETLKTFEVPLEKDPAEQVAPATEVQ</sequence>
<keyword evidence="2" id="KW-0472">Membrane</keyword>
<feature type="non-terminal residue" evidence="3">
    <location>
        <position position="1"/>
    </location>
</feature>
<feature type="region of interest" description="Disordered" evidence="1">
    <location>
        <begin position="128"/>
        <end position="150"/>
    </location>
</feature>
<dbReference type="Proteomes" id="UP000193689">
    <property type="component" value="Unassembled WGS sequence"/>
</dbReference>
<accession>A0A1Y2DQF6</accession>
<evidence type="ECO:0000256" key="1">
    <source>
        <dbReference type="SAM" id="MobiDB-lite"/>
    </source>
</evidence>
<feature type="transmembrane region" description="Helical" evidence="2">
    <location>
        <begin position="330"/>
        <end position="351"/>
    </location>
</feature>
<feature type="transmembrane region" description="Helical" evidence="2">
    <location>
        <begin position="199"/>
        <end position="224"/>
    </location>
</feature>
<dbReference type="EMBL" id="MCFJ01000010">
    <property type="protein sequence ID" value="ORY61518.1"/>
    <property type="molecule type" value="Genomic_DNA"/>
</dbReference>
<dbReference type="RefSeq" id="XP_040713595.1">
    <property type="nucleotide sequence ID" value="XM_040854697.1"/>
</dbReference>
<proteinExistence type="predicted"/>
<evidence type="ECO:0000313" key="3">
    <source>
        <dbReference type="EMBL" id="ORY61518.1"/>
    </source>
</evidence>
<feature type="transmembrane region" description="Helical" evidence="2">
    <location>
        <begin position="230"/>
        <end position="250"/>
    </location>
</feature>
<reference evidence="3 4" key="1">
    <citation type="submission" date="2016-07" db="EMBL/GenBank/DDBJ databases">
        <title>Pervasive Adenine N6-methylation of Active Genes in Fungi.</title>
        <authorList>
            <consortium name="DOE Joint Genome Institute"/>
            <person name="Mondo S.J."/>
            <person name="Dannebaum R.O."/>
            <person name="Kuo R.C."/>
            <person name="Labutti K."/>
            <person name="Haridas S."/>
            <person name="Kuo A."/>
            <person name="Salamov A."/>
            <person name="Ahrendt S.R."/>
            <person name="Lipzen A."/>
            <person name="Sullivan W."/>
            <person name="Andreopoulos W.B."/>
            <person name="Clum A."/>
            <person name="Lindquist E."/>
            <person name="Daum C."/>
            <person name="Ramamoorthy G.K."/>
            <person name="Gryganskyi A."/>
            <person name="Culley D."/>
            <person name="Magnuson J.K."/>
            <person name="James T.Y."/>
            <person name="O'Malley M.A."/>
            <person name="Stajich J.E."/>
            <person name="Spatafora J.W."/>
            <person name="Visel A."/>
            <person name="Grigoriev I.V."/>
        </authorList>
    </citation>
    <scope>NUCLEOTIDE SEQUENCE [LARGE SCALE GENOMIC DNA]</scope>
    <source>
        <strain evidence="3 4">CBS 129021</strain>
    </source>
</reference>
<dbReference type="InParanoid" id="A0A1Y2DQF6"/>
<feature type="non-terminal residue" evidence="3">
    <location>
        <position position="479"/>
    </location>
</feature>
<gene>
    <name evidence="3" type="ORF">BCR38DRAFT_315595</name>
</gene>
<protein>
    <submittedName>
        <fullName evidence="3">Uncharacterized protein</fullName>
    </submittedName>
</protein>
<keyword evidence="4" id="KW-1185">Reference proteome</keyword>
<dbReference type="OrthoDB" id="5412502at2759"/>
<keyword evidence="2" id="KW-0812">Transmembrane</keyword>
<name>A0A1Y2DQF6_9PEZI</name>
<evidence type="ECO:0000313" key="4">
    <source>
        <dbReference type="Proteomes" id="UP000193689"/>
    </source>
</evidence>
<organism evidence="3 4">
    <name type="scientific">Pseudomassariella vexata</name>
    <dbReference type="NCBI Taxonomy" id="1141098"/>
    <lineage>
        <taxon>Eukaryota</taxon>
        <taxon>Fungi</taxon>
        <taxon>Dikarya</taxon>
        <taxon>Ascomycota</taxon>
        <taxon>Pezizomycotina</taxon>
        <taxon>Sordariomycetes</taxon>
        <taxon>Xylariomycetidae</taxon>
        <taxon>Amphisphaeriales</taxon>
        <taxon>Pseudomassariaceae</taxon>
        <taxon>Pseudomassariella</taxon>
    </lineage>
</organism>